<dbReference type="RefSeq" id="WP_127704449.1">
    <property type="nucleotide sequence ID" value="NZ_SACK01000002.1"/>
</dbReference>
<organism evidence="2 3">
    <name type="scientific">Mucilaginibacter limnophilus</name>
    <dbReference type="NCBI Taxonomy" id="1932778"/>
    <lineage>
        <taxon>Bacteria</taxon>
        <taxon>Pseudomonadati</taxon>
        <taxon>Bacteroidota</taxon>
        <taxon>Sphingobacteriia</taxon>
        <taxon>Sphingobacteriales</taxon>
        <taxon>Sphingobacteriaceae</taxon>
        <taxon>Mucilaginibacter</taxon>
    </lineage>
</organism>
<dbReference type="Gene3D" id="3.30.830.10">
    <property type="entry name" value="Metalloenzyme, LuxS/M16 peptidase-like"/>
    <property type="match status" value="2"/>
</dbReference>
<dbReference type="OrthoDB" id="9811314at2"/>
<reference evidence="2 3" key="1">
    <citation type="submission" date="2019-01" db="EMBL/GenBank/DDBJ databases">
        <authorList>
            <person name="Chen W.-M."/>
        </authorList>
    </citation>
    <scope>NUCLEOTIDE SEQUENCE [LARGE SCALE GENOMIC DNA]</scope>
    <source>
        <strain evidence="2 3">YBJ-36</strain>
    </source>
</reference>
<dbReference type="GO" id="GO:0046872">
    <property type="term" value="F:metal ion binding"/>
    <property type="evidence" value="ECO:0007669"/>
    <property type="project" value="InterPro"/>
</dbReference>
<evidence type="ECO:0000259" key="1">
    <source>
        <dbReference type="Pfam" id="PF05193"/>
    </source>
</evidence>
<dbReference type="Proteomes" id="UP000282759">
    <property type="component" value="Unassembled WGS sequence"/>
</dbReference>
<dbReference type="PANTHER" id="PTHR43690:SF17">
    <property type="entry name" value="PROTEIN YHJJ"/>
    <property type="match status" value="1"/>
</dbReference>
<dbReference type="Pfam" id="PF05193">
    <property type="entry name" value="Peptidase_M16_C"/>
    <property type="match status" value="1"/>
</dbReference>
<evidence type="ECO:0000313" key="3">
    <source>
        <dbReference type="Proteomes" id="UP000282759"/>
    </source>
</evidence>
<protein>
    <submittedName>
        <fullName evidence="2">Insulinase family protein</fullName>
    </submittedName>
</protein>
<dbReference type="InterPro" id="IPR007863">
    <property type="entry name" value="Peptidase_M16_C"/>
</dbReference>
<sequence length="344" mass="38138">MQISIGERTQNINGGAVNNDLEAALQLLYAYVTEPRKDSAMFQGMMAQSKASLVNRLNDPNSVFQDTISAVLGAHSVRRTGPSVEKINQINLDKAYGIYKQRFADASGFTFAFVGSIDTATIKPLLEKYIASLPANGTTEKAKDLNINIPPGVIERTVYKGSEPKAAVNLVFSGNFDYSFENKLKMDALKETLQIRLLERLREDESGVYSPGVRTYTAKLPKGRFSLIITFGCAPQNIDKLIASTLDEINKIKTNGPSQINVDKFRAETQRGMETAIKTNGFWLGYLNTQLQNEEKLDQINDYTNQLNVITPDDVKIMANTYLTGKNYIKLVLLPENADESTGK</sequence>
<dbReference type="AlphaFoldDB" id="A0A3S2WZW3"/>
<evidence type="ECO:0000313" key="2">
    <source>
        <dbReference type="EMBL" id="RVU02084.1"/>
    </source>
</evidence>
<name>A0A3S2WZW3_9SPHI</name>
<accession>A0A3S2WZW3</accession>
<dbReference type="PANTHER" id="PTHR43690">
    <property type="entry name" value="NARDILYSIN"/>
    <property type="match status" value="1"/>
</dbReference>
<feature type="domain" description="Peptidase M16 C-terminal" evidence="1">
    <location>
        <begin position="90"/>
        <end position="264"/>
    </location>
</feature>
<dbReference type="InterPro" id="IPR050626">
    <property type="entry name" value="Peptidase_M16"/>
</dbReference>
<gene>
    <name evidence="2" type="ORF">EOD41_09045</name>
</gene>
<proteinExistence type="predicted"/>
<keyword evidence="3" id="KW-1185">Reference proteome</keyword>
<comment type="caution">
    <text evidence="2">The sequence shown here is derived from an EMBL/GenBank/DDBJ whole genome shotgun (WGS) entry which is preliminary data.</text>
</comment>
<dbReference type="InterPro" id="IPR011249">
    <property type="entry name" value="Metalloenz_LuxS/M16"/>
</dbReference>
<dbReference type="SUPFAM" id="SSF63411">
    <property type="entry name" value="LuxS/MPP-like metallohydrolase"/>
    <property type="match status" value="2"/>
</dbReference>
<dbReference type="EMBL" id="SACK01000002">
    <property type="protein sequence ID" value="RVU02084.1"/>
    <property type="molecule type" value="Genomic_DNA"/>
</dbReference>